<dbReference type="EMBL" id="BAAAZI010000009">
    <property type="protein sequence ID" value="GAA4142075.1"/>
    <property type="molecule type" value="Genomic_DNA"/>
</dbReference>
<feature type="signal peptide" evidence="3">
    <location>
        <begin position="1"/>
        <end position="22"/>
    </location>
</feature>
<feature type="chain" id="PRO_5047279926" evidence="3">
    <location>
        <begin position="23"/>
        <end position="433"/>
    </location>
</feature>
<feature type="domain" description="Bacterial surface antigen (D15)" evidence="4">
    <location>
        <begin position="239"/>
        <end position="417"/>
    </location>
</feature>
<sequence>MAFRHYFLPFLILLFSNSNVHAQVEIQDTITTKLERDTVHPTQQLYDVVDLFKDINPFKKKNQGTSIKSNKRSAITYLPNLNYNPSIGAQIGIKAVGGKVLGNQPNTAMSIAAAAVSATTRGIVVGYLIHDIYTPGNSWNIKGNMMVAKAVGLDYGMGIGGTLTNPTEEELIMNNPDRARYVNKFMVYSVSERVYKNLFPGAFVGAGFFFEMKRDFQTVGSQEGMAPVEIYSRWNNFNPNRVNNNGLMLNMQYMTRDNPNSAYKGYYVDVVLRMNQSWMGSEHNAYQLQTDFRKYWQLSESRPNHVLAFWNFGSYNLGGTLPYVDLPGTAKDPYARSGRGYTMGYFKGKSFFYSELEYRFPLMRNQFLSGVVFTNVQSANDQMGTKLFKIWQPAAGAGLRLLFNKATRTNLCIDYAFGKFGQRGLFLGLNEAF</sequence>
<dbReference type="RefSeq" id="WP_344674838.1">
    <property type="nucleotide sequence ID" value="NZ_BAAAZI010000009.1"/>
</dbReference>
<evidence type="ECO:0000256" key="1">
    <source>
        <dbReference type="ARBA" id="ARBA00004370"/>
    </source>
</evidence>
<evidence type="ECO:0000313" key="6">
    <source>
        <dbReference type="Proteomes" id="UP001500101"/>
    </source>
</evidence>
<gene>
    <name evidence="5" type="ORF">GCM10022216_22670</name>
</gene>
<evidence type="ECO:0000259" key="4">
    <source>
        <dbReference type="Pfam" id="PF01103"/>
    </source>
</evidence>
<keyword evidence="6" id="KW-1185">Reference proteome</keyword>
<keyword evidence="3" id="KW-0732">Signal</keyword>
<dbReference type="Gene3D" id="2.40.160.50">
    <property type="entry name" value="membrane protein fhac: a member of the omp85/tpsb transporter family"/>
    <property type="match status" value="1"/>
</dbReference>
<evidence type="ECO:0000313" key="5">
    <source>
        <dbReference type="EMBL" id="GAA4142075.1"/>
    </source>
</evidence>
<comment type="caution">
    <text evidence="5">The sequence shown here is derived from an EMBL/GenBank/DDBJ whole genome shotgun (WGS) entry which is preliminary data.</text>
</comment>
<reference evidence="6" key="1">
    <citation type="journal article" date="2019" name="Int. J. Syst. Evol. Microbiol.">
        <title>The Global Catalogue of Microorganisms (GCM) 10K type strain sequencing project: providing services to taxonomists for standard genome sequencing and annotation.</title>
        <authorList>
            <consortium name="The Broad Institute Genomics Platform"/>
            <consortium name="The Broad Institute Genome Sequencing Center for Infectious Disease"/>
            <person name="Wu L."/>
            <person name="Ma J."/>
        </authorList>
    </citation>
    <scope>NUCLEOTIDE SEQUENCE [LARGE SCALE GENOMIC DNA]</scope>
    <source>
        <strain evidence="6">JCM 16704</strain>
    </source>
</reference>
<evidence type="ECO:0000256" key="3">
    <source>
        <dbReference type="SAM" id="SignalP"/>
    </source>
</evidence>
<dbReference type="Proteomes" id="UP001500101">
    <property type="component" value="Unassembled WGS sequence"/>
</dbReference>
<proteinExistence type="predicted"/>
<keyword evidence="2" id="KW-0472">Membrane</keyword>
<organism evidence="5 6">
    <name type="scientific">Sphingobacterium kyonggiense</name>
    <dbReference type="NCBI Taxonomy" id="714075"/>
    <lineage>
        <taxon>Bacteria</taxon>
        <taxon>Pseudomonadati</taxon>
        <taxon>Bacteroidota</taxon>
        <taxon>Sphingobacteriia</taxon>
        <taxon>Sphingobacteriales</taxon>
        <taxon>Sphingobacteriaceae</taxon>
        <taxon>Sphingobacterium</taxon>
    </lineage>
</organism>
<dbReference type="InterPro" id="IPR000184">
    <property type="entry name" value="Bac_surfAg_D15"/>
</dbReference>
<comment type="subcellular location">
    <subcellularLocation>
        <location evidence="1">Membrane</location>
    </subcellularLocation>
</comment>
<protein>
    <submittedName>
        <fullName evidence="5">BamA/TamA family outer membrane protein</fullName>
    </submittedName>
</protein>
<name>A0ABP7YVN7_9SPHI</name>
<dbReference type="Pfam" id="PF01103">
    <property type="entry name" value="Omp85"/>
    <property type="match status" value="1"/>
</dbReference>
<accession>A0ABP7YVN7</accession>
<evidence type="ECO:0000256" key="2">
    <source>
        <dbReference type="ARBA" id="ARBA00023136"/>
    </source>
</evidence>